<reference evidence="1 2" key="1">
    <citation type="submission" date="2024-04" db="EMBL/GenBank/DDBJ databases">
        <title>Defined microbial consortia suppress multidrug-resistant proinflammatory Enterobacteriaceae via ecological control.</title>
        <authorList>
            <person name="Furuichi M."/>
            <person name="Kawaguchi T."/>
            <person name="Pust M."/>
            <person name="Yasuma K."/>
            <person name="Plichta D."/>
            <person name="Hasegawa N."/>
            <person name="Ohya T."/>
            <person name="Bhattarai S."/>
            <person name="Sasajima S."/>
            <person name="Aoto Y."/>
            <person name="Tuganbaev T."/>
            <person name="Yaginuma M."/>
            <person name="Ueda M."/>
            <person name="Okahashi N."/>
            <person name="Amafuji K."/>
            <person name="Kiridooshi Y."/>
            <person name="Sugita K."/>
            <person name="Strazar M."/>
            <person name="Skelly A."/>
            <person name="Suda W."/>
            <person name="Hattori M."/>
            <person name="Nakamoto N."/>
            <person name="Caballero S."/>
            <person name="Norman J."/>
            <person name="Olle B."/>
            <person name="Tanoue T."/>
            <person name="Arita M."/>
            <person name="Bucci V."/>
            <person name="Atarashi K."/>
            <person name="Xavier R."/>
            <person name="Honda K."/>
        </authorList>
    </citation>
    <scope>NUCLEOTIDE SEQUENCE [LARGE SCALE GENOMIC DNA]</scope>
    <source>
        <strain evidence="2">k04-0078-D8-1</strain>
    </source>
</reference>
<organism evidence="1 2">
    <name type="scientific">Blautia hominis</name>
    <dbReference type="NCBI Taxonomy" id="2025493"/>
    <lineage>
        <taxon>Bacteria</taxon>
        <taxon>Bacillati</taxon>
        <taxon>Bacillota</taxon>
        <taxon>Clostridia</taxon>
        <taxon>Lachnospirales</taxon>
        <taxon>Lachnospiraceae</taxon>
        <taxon>Blautia</taxon>
    </lineage>
</organism>
<proteinExistence type="predicted"/>
<dbReference type="EMBL" id="BAABYW010000002">
    <property type="protein sequence ID" value="GAA6411080.1"/>
    <property type="molecule type" value="Genomic_DNA"/>
</dbReference>
<sequence>MIEKQGLEENCVFQKTGEKEVGKFDDLLLKDYPLRLVYRLEALRYGRKEREEDIGKTTNKNTEEKKFF</sequence>
<evidence type="ECO:0000313" key="1">
    <source>
        <dbReference type="EMBL" id="GAA6411080.1"/>
    </source>
</evidence>
<name>A0ABQ0BI07_9FIRM</name>
<dbReference type="RefSeq" id="WP_158661525.1">
    <property type="nucleotide sequence ID" value="NZ_BAABYW010000002.1"/>
</dbReference>
<evidence type="ECO:0000313" key="2">
    <source>
        <dbReference type="Proteomes" id="UP001600943"/>
    </source>
</evidence>
<accession>A0ABQ0BI07</accession>
<comment type="caution">
    <text evidence="1">The sequence shown here is derived from an EMBL/GenBank/DDBJ whole genome shotgun (WGS) entry which is preliminary data.</text>
</comment>
<keyword evidence="2" id="KW-1185">Reference proteome</keyword>
<gene>
    <name evidence="1" type="ORF">K040078D81_51970</name>
</gene>
<dbReference type="Proteomes" id="UP001600943">
    <property type="component" value="Unassembled WGS sequence"/>
</dbReference>
<protein>
    <submittedName>
        <fullName evidence="1">Uncharacterized protein</fullName>
    </submittedName>
</protein>